<evidence type="ECO:0000313" key="1">
    <source>
        <dbReference type="EMBL" id="JAH43343.1"/>
    </source>
</evidence>
<accession>A0A0E9SS67</accession>
<sequence length="32" mass="3628">MTTESMAGPWDQLGQCYALTYTFLNIINNIDC</sequence>
<reference evidence="1" key="1">
    <citation type="submission" date="2014-11" db="EMBL/GenBank/DDBJ databases">
        <authorList>
            <person name="Amaro Gonzalez C."/>
        </authorList>
    </citation>
    <scope>NUCLEOTIDE SEQUENCE</scope>
</reference>
<reference evidence="1" key="2">
    <citation type="journal article" date="2015" name="Fish Shellfish Immunol.">
        <title>Early steps in the European eel (Anguilla anguilla)-Vibrio vulnificus interaction in the gills: Role of the RtxA13 toxin.</title>
        <authorList>
            <person name="Callol A."/>
            <person name="Pajuelo D."/>
            <person name="Ebbesson L."/>
            <person name="Teles M."/>
            <person name="MacKenzie S."/>
            <person name="Amaro C."/>
        </authorList>
    </citation>
    <scope>NUCLEOTIDE SEQUENCE</scope>
</reference>
<organism evidence="1">
    <name type="scientific">Anguilla anguilla</name>
    <name type="common">European freshwater eel</name>
    <name type="synonym">Muraena anguilla</name>
    <dbReference type="NCBI Taxonomy" id="7936"/>
    <lineage>
        <taxon>Eukaryota</taxon>
        <taxon>Metazoa</taxon>
        <taxon>Chordata</taxon>
        <taxon>Craniata</taxon>
        <taxon>Vertebrata</taxon>
        <taxon>Euteleostomi</taxon>
        <taxon>Actinopterygii</taxon>
        <taxon>Neopterygii</taxon>
        <taxon>Teleostei</taxon>
        <taxon>Anguilliformes</taxon>
        <taxon>Anguillidae</taxon>
        <taxon>Anguilla</taxon>
    </lineage>
</organism>
<dbReference type="EMBL" id="GBXM01065234">
    <property type="protein sequence ID" value="JAH43343.1"/>
    <property type="molecule type" value="Transcribed_RNA"/>
</dbReference>
<dbReference type="AlphaFoldDB" id="A0A0E9SS67"/>
<protein>
    <submittedName>
        <fullName evidence="1">Uncharacterized protein</fullName>
    </submittedName>
</protein>
<proteinExistence type="predicted"/>
<name>A0A0E9SS67_ANGAN</name>